<evidence type="ECO:0000313" key="2">
    <source>
        <dbReference type="Proteomes" id="UP000181980"/>
    </source>
</evidence>
<dbReference type="Proteomes" id="UP000181980">
    <property type="component" value="Unassembled WGS sequence"/>
</dbReference>
<name>A0A1H5JFA7_9ACTN</name>
<sequence>MVRICSVPPGWGGSVAAGQLWVPAWQVLALAWVAPVIVEQHVAVLVAVRVVAGRGILVNGRVVKSSSSTTMRSGCSGWFMTNRALYQLPGTGAYTNTLNRASLTISIDSSSASNAAA</sequence>
<protein>
    <submittedName>
        <fullName evidence="1">Uncharacterized protein</fullName>
    </submittedName>
</protein>
<keyword evidence="2" id="KW-1185">Reference proteome</keyword>
<organism evidence="1 2">
    <name type="scientific">Jiangella alba</name>
    <dbReference type="NCBI Taxonomy" id="561176"/>
    <lineage>
        <taxon>Bacteria</taxon>
        <taxon>Bacillati</taxon>
        <taxon>Actinomycetota</taxon>
        <taxon>Actinomycetes</taxon>
        <taxon>Jiangellales</taxon>
        <taxon>Jiangellaceae</taxon>
        <taxon>Jiangella</taxon>
    </lineage>
</organism>
<dbReference type="AlphaFoldDB" id="A0A1H5JFA7"/>
<dbReference type="STRING" id="561176.SAMN04488561_1559"/>
<reference evidence="2" key="1">
    <citation type="submission" date="2016-10" db="EMBL/GenBank/DDBJ databases">
        <authorList>
            <person name="Varghese N."/>
            <person name="Submissions S."/>
        </authorList>
    </citation>
    <scope>NUCLEOTIDE SEQUENCE [LARGE SCALE GENOMIC DNA]</scope>
    <source>
        <strain evidence="2">DSM 45237</strain>
    </source>
</reference>
<accession>A0A1H5JFA7</accession>
<dbReference type="EMBL" id="FNUC01000003">
    <property type="protein sequence ID" value="SEE51110.1"/>
    <property type="molecule type" value="Genomic_DNA"/>
</dbReference>
<evidence type="ECO:0000313" key="1">
    <source>
        <dbReference type="EMBL" id="SEE51110.1"/>
    </source>
</evidence>
<gene>
    <name evidence="1" type="ORF">SAMN04488561_1559</name>
</gene>
<proteinExistence type="predicted"/>